<reference evidence="11" key="1">
    <citation type="submission" date="2003-11" db="EMBL/GenBank/DDBJ databases">
        <authorList>
            <person name="Heidelberg J.F."/>
            <person name="Eisen J.A."/>
            <person name="Nelson W.C."/>
            <person name="DeLong E.F."/>
        </authorList>
    </citation>
    <scope>NUCLEOTIDE SEQUENCE</scope>
</reference>
<protein>
    <recommendedName>
        <fullName evidence="10">Glycerol-3-phosphate acyltransferase</fullName>
    </recommendedName>
    <alternativeName>
        <fullName evidence="10">Acyl-PO4 G3P acyltransferase</fullName>
    </alternativeName>
    <alternativeName>
        <fullName evidence="10">Acyl-phosphate--glycerol-3-phosphate acyltransferase</fullName>
    </alternativeName>
    <alternativeName>
        <fullName evidence="10">G3P acyltransferase</fullName>
        <shortName evidence="10">GPAT</shortName>
        <ecNumber evidence="10">2.3.1.275</ecNumber>
    </alternativeName>
    <alternativeName>
        <fullName evidence="10">Lysophosphatidic acid synthase</fullName>
        <shortName evidence="10">LPA synthase</shortName>
    </alternativeName>
</protein>
<evidence type="ECO:0000256" key="8">
    <source>
        <dbReference type="ARBA" id="ARBA00023209"/>
    </source>
</evidence>
<evidence type="ECO:0000256" key="7">
    <source>
        <dbReference type="ARBA" id="ARBA00023136"/>
    </source>
</evidence>
<dbReference type="UniPathway" id="UPA00085"/>
<name>Q6SFX6_9BACT</name>
<keyword evidence="6 10" id="KW-0443">Lipid metabolism</keyword>
<gene>
    <name evidence="10" type="primary">plsY</name>
    <name evidence="11" type="ORF">MBMO_EBAC080-L31E09.4</name>
</gene>
<sequence>MIYFLIASYLIGSISSAIIICKIAGLPDPRTQGSKNPGATNVLRLGGKKIAALVLVFDGLKGAIPVLTANYYGLSLFELTFILLFAFLGHVFPLFYGFKGGKGVATYLGGLIGLNFFVGLTFSIIWIIVAKVIKVSSVAALTATLLSPIYFYFITTHNFKATLVIFLINLFIYFTHRENIKRIMNGEEDIIQS</sequence>
<dbReference type="SMART" id="SM01207">
    <property type="entry name" value="G3P_acyltransf"/>
    <property type="match status" value="1"/>
</dbReference>
<feature type="transmembrane region" description="Helical" evidence="10">
    <location>
        <begin position="105"/>
        <end position="129"/>
    </location>
</feature>
<keyword evidence="8 10" id="KW-0594">Phospholipid biosynthesis</keyword>
<reference evidence="11" key="2">
    <citation type="submission" date="2003-12" db="EMBL/GenBank/DDBJ databases">
        <title>Monterey Bay Coastal Ocean Microbial Observatory environmental clone sequencing.</title>
        <authorList>
            <person name="DeLong E.F."/>
        </authorList>
    </citation>
    <scope>NUCLEOTIDE SEQUENCE</scope>
</reference>
<accession>Q6SFX6</accession>
<organism evidence="11">
    <name type="scientific">uncultured marine bacterium 578</name>
    <dbReference type="NCBI Taxonomy" id="257399"/>
    <lineage>
        <taxon>Bacteria</taxon>
        <taxon>environmental samples</taxon>
    </lineage>
</organism>
<comment type="subunit">
    <text evidence="10">Probably interacts with PlsX.</text>
</comment>
<keyword evidence="5 10" id="KW-1133">Transmembrane helix</keyword>
<comment type="catalytic activity">
    <reaction evidence="10">
        <text>an acyl phosphate + sn-glycerol 3-phosphate = a 1-acyl-sn-glycero-3-phosphate + phosphate</text>
        <dbReference type="Rhea" id="RHEA:34075"/>
        <dbReference type="ChEBI" id="CHEBI:43474"/>
        <dbReference type="ChEBI" id="CHEBI:57597"/>
        <dbReference type="ChEBI" id="CHEBI:57970"/>
        <dbReference type="ChEBI" id="CHEBI:59918"/>
        <dbReference type="EC" id="2.3.1.275"/>
    </reaction>
</comment>
<dbReference type="NCBIfam" id="TIGR00023">
    <property type="entry name" value="glycerol-3-phosphate 1-O-acyltransferase PlsY"/>
    <property type="match status" value="1"/>
</dbReference>
<keyword evidence="1 10" id="KW-1003">Cell membrane</keyword>
<evidence type="ECO:0000256" key="4">
    <source>
        <dbReference type="ARBA" id="ARBA00022692"/>
    </source>
</evidence>
<dbReference type="GO" id="GO:0005886">
    <property type="term" value="C:plasma membrane"/>
    <property type="evidence" value="ECO:0007669"/>
    <property type="project" value="UniProtKB-SubCell"/>
</dbReference>
<comment type="subcellular location">
    <subcellularLocation>
        <location evidence="10">Cell membrane</location>
        <topology evidence="10">Multi-pass membrane protein</topology>
    </subcellularLocation>
</comment>
<feature type="transmembrane region" description="Helical" evidence="10">
    <location>
        <begin position="149"/>
        <end position="174"/>
    </location>
</feature>
<dbReference type="InterPro" id="IPR003811">
    <property type="entry name" value="G3P_acylTferase_PlsY"/>
</dbReference>
<dbReference type="EC" id="2.3.1.275" evidence="10"/>
<evidence type="ECO:0000256" key="6">
    <source>
        <dbReference type="ARBA" id="ARBA00023098"/>
    </source>
</evidence>
<comment type="pathway">
    <text evidence="10">Lipid metabolism; phospholipid metabolism.</text>
</comment>
<proteinExistence type="inferred from homology"/>
<keyword evidence="9 10" id="KW-1208">Phospholipid metabolism</keyword>
<evidence type="ECO:0000256" key="3">
    <source>
        <dbReference type="ARBA" id="ARBA00022679"/>
    </source>
</evidence>
<dbReference type="GO" id="GO:0008654">
    <property type="term" value="P:phospholipid biosynthetic process"/>
    <property type="evidence" value="ECO:0007669"/>
    <property type="project" value="UniProtKB-UniRule"/>
</dbReference>
<dbReference type="HAMAP" id="MF_01043">
    <property type="entry name" value="PlsY"/>
    <property type="match status" value="1"/>
</dbReference>
<dbReference type="PANTHER" id="PTHR30309">
    <property type="entry name" value="INNER MEMBRANE PROTEIN YGIH"/>
    <property type="match status" value="1"/>
</dbReference>
<evidence type="ECO:0000256" key="1">
    <source>
        <dbReference type="ARBA" id="ARBA00022475"/>
    </source>
</evidence>
<dbReference type="GO" id="GO:0043772">
    <property type="term" value="F:acyl-phosphate glycerol-3-phosphate acyltransferase activity"/>
    <property type="evidence" value="ECO:0007669"/>
    <property type="project" value="UniProtKB-UniRule"/>
</dbReference>
<comment type="similarity">
    <text evidence="10">Belongs to the PlsY family.</text>
</comment>
<dbReference type="PANTHER" id="PTHR30309:SF0">
    <property type="entry name" value="GLYCEROL-3-PHOSPHATE ACYLTRANSFERASE-RELATED"/>
    <property type="match status" value="1"/>
</dbReference>
<keyword evidence="7 10" id="KW-0472">Membrane</keyword>
<comment type="function">
    <text evidence="10">Catalyzes the transfer of an acyl group from acyl-phosphate (acyl-PO(4)) to glycerol-3-phosphate (G3P) to form lysophosphatidic acid (LPA). This enzyme utilizes acyl-phosphate as fatty acyl donor, but not acyl-CoA or acyl-ACP.</text>
</comment>
<keyword evidence="3 10" id="KW-0808">Transferase</keyword>
<dbReference type="Pfam" id="PF02660">
    <property type="entry name" value="G3P_acyltransf"/>
    <property type="match status" value="1"/>
</dbReference>
<feature type="transmembrane region" description="Helical" evidence="10">
    <location>
        <begin position="50"/>
        <end position="73"/>
    </location>
</feature>
<feature type="transmembrane region" description="Helical" evidence="10">
    <location>
        <begin position="6"/>
        <end position="25"/>
    </location>
</feature>
<evidence type="ECO:0000256" key="10">
    <source>
        <dbReference type="HAMAP-Rule" id="MF_01043"/>
    </source>
</evidence>
<dbReference type="AlphaFoldDB" id="Q6SFX6"/>
<feature type="transmembrane region" description="Helical" evidence="10">
    <location>
        <begin position="79"/>
        <end position="98"/>
    </location>
</feature>
<evidence type="ECO:0000256" key="9">
    <source>
        <dbReference type="ARBA" id="ARBA00023264"/>
    </source>
</evidence>
<keyword evidence="4 10" id="KW-0812">Transmembrane</keyword>
<evidence type="ECO:0000313" key="11">
    <source>
        <dbReference type="EMBL" id="AAR38086.1"/>
    </source>
</evidence>
<evidence type="ECO:0000256" key="5">
    <source>
        <dbReference type="ARBA" id="ARBA00022989"/>
    </source>
</evidence>
<evidence type="ECO:0000256" key="2">
    <source>
        <dbReference type="ARBA" id="ARBA00022516"/>
    </source>
</evidence>
<dbReference type="EMBL" id="AY458646">
    <property type="protein sequence ID" value="AAR38086.1"/>
    <property type="molecule type" value="Genomic_DNA"/>
</dbReference>
<keyword evidence="2 10" id="KW-0444">Lipid biosynthesis</keyword>